<dbReference type="PANTHER" id="PTHR35807">
    <property type="entry name" value="TRANSCRIPTIONAL REGULATOR REDD-RELATED"/>
    <property type="match status" value="1"/>
</dbReference>
<comment type="caution">
    <text evidence="6">The sequence shown here is derived from an EMBL/GenBank/DDBJ whole genome shotgun (WGS) entry which is preliminary data.</text>
</comment>
<evidence type="ECO:0000256" key="1">
    <source>
        <dbReference type="ARBA" id="ARBA00023012"/>
    </source>
</evidence>
<gene>
    <name evidence="6" type="ORF">ACFPC0_17215</name>
</gene>
<dbReference type="Pfam" id="PF03704">
    <property type="entry name" value="BTAD"/>
    <property type="match status" value="1"/>
</dbReference>
<evidence type="ECO:0000256" key="4">
    <source>
        <dbReference type="SAM" id="MobiDB-lite"/>
    </source>
</evidence>
<keyword evidence="2" id="KW-0805">Transcription regulation</keyword>
<evidence type="ECO:0000313" key="7">
    <source>
        <dbReference type="Proteomes" id="UP001595824"/>
    </source>
</evidence>
<evidence type="ECO:0000313" key="6">
    <source>
        <dbReference type="EMBL" id="MFC4329506.1"/>
    </source>
</evidence>
<keyword evidence="7" id="KW-1185">Reference proteome</keyword>
<protein>
    <submittedName>
        <fullName evidence="6">BTAD domain-containing putative transcriptional regulator</fullName>
    </submittedName>
</protein>
<feature type="region of interest" description="Disordered" evidence="4">
    <location>
        <begin position="30"/>
        <end position="139"/>
    </location>
</feature>
<dbReference type="PANTHER" id="PTHR35807:SF1">
    <property type="entry name" value="TRANSCRIPTIONAL REGULATOR REDD"/>
    <property type="match status" value="1"/>
</dbReference>
<name>A0ABV8TFQ0_9ACTN</name>
<feature type="compositionally biased region" description="Gly residues" evidence="4">
    <location>
        <begin position="59"/>
        <end position="70"/>
    </location>
</feature>
<dbReference type="Proteomes" id="UP001595824">
    <property type="component" value="Unassembled WGS sequence"/>
</dbReference>
<dbReference type="InterPro" id="IPR011990">
    <property type="entry name" value="TPR-like_helical_dom_sf"/>
</dbReference>
<feature type="compositionally biased region" description="Basic residues" evidence="4">
    <location>
        <begin position="96"/>
        <end position="115"/>
    </location>
</feature>
<dbReference type="SUPFAM" id="SSF48452">
    <property type="entry name" value="TPR-like"/>
    <property type="match status" value="1"/>
</dbReference>
<keyword evidence="3" id="KW-0804">Transcription</keyword>
<dbReference type="EMBL" id="JBHSDP010000015">
    <property type="protein sequence ID" value="MFC4329506.1"/>
    <property type="molecule type" value="Genomic_DNA"/>
</dbReference>
<feature type="domain" description="Bacterial transcriptional activator" evidence="5">
    <location>
        <begin position="1"/>
        <end position="44"/>
    </location>
</feature>
<proteinExistence type="predicted"/>
<reference evidence="7" key="1">
    <citation type="journal article" date="2019" name="Int. J. Syst. Evol. Microbiol.">
        <title>The Global Catalogue of Microorganisms (GCM) 10K type strain sequencing project: providing services to taxonomists for standard genome sequencing and annotation.</title>
        <authorList>
            <consortium name="The Broad Institute Genomics Platform"/>
            <consortium name="The Broad Institute Genome Sequencing Center for Infectious Disease"/>
            <person name="Wu L."/>
            <person name="Ma J."/>
        </authorList>
    </citation>
    <scope>NUCLEOTIDE SEQUENCE [LARGE SCALE GENOMIC DNA]</scope>
    <source>
        <strain evidence="7">PCU 347</strain>
    </source>
</reference>
<organism evidence="6 7">
    <name type="scientific">Streptomyces andamanensis</name>
    <dbReference type="NCBI Taxonomy" id="1565035"/>
    <lineage>
        <taxon>Bacteria</taxon>
        <taxon>Bacillati</taxon>
        <taxon>Actinomycetota</taxon>
        <taxon>Actinomycetes</taxon>
        <taxon>Kitasatosporales</taxon>
        <taxon>Streptomycetaceae</taxon>
        <taxon>Streptomyces</taxon>
    </lineage>
</organism>
<dbReference type="InterPro" id="IPR005158">
    <property type="entry name" value="BTAD"/>
</dbReference>
<keyword evidence="1" id="KW-0902">Two-component regulatory system</keyword>
<dbReference type="RefSeq" id="WP_381740004.1">
    <property type="nucleotide sequence ID" value="NZ_JBHSDP010000015.1"/>
</dbReference>
<evidence type="ECO:0000256" key="2">
    <source>
        <dbReference type="ARBA" id="ARBA00023015"/>
    </source>
</evidence>
<sequence>MLALYRCRRQGETLRVYERLRRTLADELGVDPAPPLRELHQRILTADPGPDSRAPGDGSLVGGPLGGGPLGDAAEEPRPGGHRAGHGDAGASAPSRRTRLRGPGRRPGRDRRAARRVGAEPGPGRRRRGRSPASASPAW</sequence>
<evidence type="ECO:0000256" key="3">
    <source>
        <dbReference type="ARBA" id="ARBA00023163"/>
    </source>
</evidence>
<accession>A0ABV8TFQ0</accession>
<dbReference type="Gene3D" id="1.25.40.10">
    <property type="entry name" value="Tetratricopeptide repeat domain"/>
    <property type="match status" value="1"/>
</dbReference>
<evidence type="ECO:0000259" key="5">
    <source>
        <dbReference type="Pfam" id="PF03704"/>
    </source>
</evidence>
<dbReference type="InterPro" id="IPR051677">
    <property type="entry name" value="AfsR-DnrI-RedD_regulator"/>
</dbReference>